<reference evidence="2" key="1">
    <citation type="submission" date="2025-08" db="UniProtKB">
        <authorList>
            <consortium name="RefSeq"/>
        </authorList>
    </citation>
    <scope>IDENTIFICATION</scope>
    <source>
        <tissue evidence="2">Blood</tissue>
    </source>
</reference>
<proteinExistence type="predicted"/>
<gene>
    <name evidence="2" type="primary">LOC141575964</name>
</gene>
<evidence type="ECO:0000313" key="2">
    <source>
        <dbReference type="RefSeq" id="XP_074214061.1"/>
    </source>
</evidence>
<evidence type="ECO:0000313" key="1">
    <source>
        <dbReference type="Proteomes" id="UP001732780"/>
    </source>
</evidence>
<organism evidence="1 2">
    <name type="scientific">Camelus bactrianus</name>
    <name type="common">Bactrian camel</name>
    <dbReference type="NCBI Taxonomy" id="9837"/>
    <lineage>
        <taxon>Eukaryota</taxon>
        <taxon>Metazoa</taxon>
        <taxon>Chordata</taxon>
        <taxon>Craniata</taxon>
        <taxon>Vertebrata</taxon>
        <taxon>Euteleostomi</taxon>
        <taxon>Mammalia</taxon>
        <taxon>Eutheria</taxon>
        <taxon>Laurasiatheria</taxon>
        <taxon>Artiodactyla</taxon>
        <taxon>Tylopoda</taxon>
        <taxon>Camelidae</taxon>
        <taxon>Camelus</taxon>
    </lineage>
</organism>
<keyword evidence="1" id="KW-1185">Reference proteome</keyword>
<dbReference type="Proteomes" id="UP001732780">
    <property type="component" value="Chromosome 35"/>
</dbReference>
<protein>
    <submittedName>
        <fullName evidence="2">Uncharacterized protein LOC141575964 isoform X2</fullName>
    </submittedName>
</protein>
<accession>A0AC58PVK0</accession>
<dbReference type="RefSeq" id="XP_074214061.1">
    <property type="nucleotide sequence ID" value="XM_074357960.1"/>
</dbReference>
<sequence>MEWIPLEDSRKIKRWMGRHVDLSLLAPPSISLPPLFPSSPTPPIFSPSHLPPPSIPQCISQNPERIAGPPAHAHGWMPAGPRVRRSSSEPGISPSGCSALSPGPAQWRGRCSLGLRFSGCKAQLLLAETREKRAPTLSMLLSPLSVFLPQGACGNMRGFVPAGRDASGLPGPSPFILKLLLSVNDFLWLGVHLKGTVELPGGSTTCDTTADGGQKCLRGPGSLVLSQTLSLRCCVRPLSSVIILLRLVAKLGLRGSRAAHFLPRQPTDTAQIPHMGDLIWYFSVSFWITSLRMTFSRNIHIAANDIMLSYL</sequence>
<name>A0AC58PVK0_CAMBA</name>